<dbReference type="EMBL" id="VSSQ01000003">
    <property type="protein sequence ID" value="MPL56570.1"/>
    <property type="molecule type" value="Genomic_DNA"/>
</dbReference>
<comment type="caution">
    <text evidence="1">The sequence shown here is derived from an EMBL/GenBank/DDBJ whole genome shotgun (WGS) entry which is preliminary data.</text>
</comment>
<gene>
    <name evidence="1" type="ORF">SDC9_02056</name>
</gene>
<sequence>MNKKISIILGLFFVFAAIFTACKEEEYTMGDLTKPSNLVITTTLAGQNTANPYGDGSGVVNIVAKANNALAYKIGYSVISKLDNNLDLIPVPNTPEGLKVVKKFSENGEVAYRITVIAYGKGGTSTVATKDITVKYVYEADPILVTNLTGNTSKTWKVDQSVAGHFGVGPWSPTSLTPEWWSAGVNEKVACCNCFYTARFTFKQIDKFNFSLQLSTPDGAFTKTGSLASVTGIPASGDEGCYGYGGGASVFKFMDSTSGIVGTAENPTTGTSIVLEGNNTYIGYGSLKKEYEIMQITPDYMYLRVQGTETGNAWYIKLIPAL</sequence>
<evidence type="ECO:0000313" key="1">
    <source>
        <dbReference type="EMBL" id="MPL56570.1"/>
    </source>
</evidence>
<protein>
    <submittedName>
        <fullName evidence="1">Uncharacterized protein</fullName>
    </submittedName>
</protein>
<dbReference type="PROSITE" id="PS51257">
    <property type="entry name" value="PROKAR_LIPOPROTEIN"/>
    <property type="match status" value="1"/>
</dbReference>
<dbReference type="AlphaFoldDB" id="A0A644SPH6"/>
<proteinExistence type="predicted"/>
<name>A0A644SPH6_9ZZZZ</name>
<accession>A0A644SPH6</accession>
<reference evidence="1" key="1">
    <citation type="submission" date="2019-08" db="EMBL/GenBank/DDBJ databases">
        <authorList>
            <person name="Kucharzyk K."/>
            <person name="Murdoch R.W."/>
            <person name="Higgins S."/>
            <person name="Loffler F."/>
        </authorList>
    </citation>
    <scope>NUCLEOTIDE SEQUENCE</scope>
</reference>
<organism evidence="1">
    <name type="scientific">bioreactor metagenome</name>
    <dbReference type="NCBI Taxonomy" id="1076179"/>
    <lineage>
        <taxon>unclassified sequences</taxon>
        <taxon>metagenomes</taxon>
        <taxon>ecological metagenomes</taxon>
    </lineage>
</organism>